<reference evidence="4 5" key="2">
    <citation type="journal article" date="2016" name="Appl. Microbiol. Biotechnol.">
        <title>Mutations improving production and secretion of extracellular lipase by Burkholderia glumae PG1.</title>
        <authorList>
            <person name="Knapp A."/>
            <person name="Voget S."/>
            <person name="Gao R."/>
            <person name="Zaburannyi N."/>
            <person name="Krysciak D."/>
            <person name="Breuer M."/>
            <person name="Hauer B."/>
            <person name="Streit W.R."/>
            <person name="Muller R."/>
            <person name="Daniel R."/>
            <person name="Jaeger K.E."/>
        </authorList>
    </citation>
    <scope>NUCLEOTIDE SEQUENCE [LARGE SCALE GENOMIC DNA]</scope>
    <source>
        <strain evidence="4 5">PG1</strain>
    </source>
</reference>
<dbReference type="InterPro" id="IPR009057">
    <property type="entry name" value="Homeodomain-like_sf"/>
</dbReference>
<sequence length="202" mass="23184">MIDTENTTSDLRERKRQLTLDLIAKTGLKLFIENGYEATTLDAIAAASGISRRTFFYYLKSKEEVLLAHESGNIPRLLRPTFLQQSPKQSPLDAARKTFLILASMYETTESVMADRILRSIETLRLRKEALHVQLEDVLAEAMYELWPDPARRPALRLTAMMAMGALRFAKENWRQEEAAHPLTHYINEAFDLLADPSKRYP</sequence>
<evidence type="ECO:0000256" key="2">
    <source>
        <dbReference type="PROSITE-ProRule" id="PRU00335"/>
    </source>
</evidence>
<evidence type="ECO:0000313" key="5">
    <source>
        <dbReference type="Proteomes" id="UP000031838"/>
    </source>
</evidence>
<dbReference type="KEGG" id="bgp:BGL_2c13690"/>
<keyword evidence="1 2" id="KW-0238">DNA-binding</keyword>
<evidence type="ECO:0000259" key="3">
    <source>
        <dbReference type="PROSITE" id="PS50977"/>
    </source>
</evidence>
<dbReference type="AlphaFoldDB" id="A0A0B6SB14"/>
<accession>A0A0B6SB14</accession>
<gene>
    <name evidence="4" type="ORF">BGL_2c13690</name>
</gene>
<dbReference type="PROSITE" id="PS50977">
    <property type="entry name" value="HTH_TETR_2"/>
    <property type="match status" value="1"/>
</dbReference>
<dbReference type="PANTHER" id="PTHR43479:SF11">
    <property type="entry name" value="ACREF_ENVCD OPERON REPRESSOR-RELATED"/>
    <property type="match status" value="1"/>
</dbReference>
<dbReference type="PRINTS" id="PR00455">
    <property type="entry name" value="HTHTETR"/>
</dbReference>
<dbReference type="RefSeq" id="WP_042627885.1">
    <property type="nucleotide sequence ID" value="NZ_CP002581.1"/>
</dbReference>
<dbReference type="EMBL" id="CP002581">
    <property type="protein sequence ID" value="AJK49436.1"/>
    <property type="molecule type" value="Genomic_DNA"/>
</dbReference>
<keyword evidence="5" id="KW-1185">Reference proteome</keyword>
<reference evidence="5" key="1">
    <citation type="submission" date="2011-03" db="EMBL/GenBank/DDBJ databases">
        <authorList>
            <person name="Voget S."/>
            <person name="Streit W.R."/>
            <person name="Jaeger K.E."/>
            <person name="Daniel R."/>
        </authorList>
    </citation>
    <scope>NUCLEOTIDE SEQUENCE [LARGE SCALE GENOMIC DNA]</scope>
    <source>
        <strain evidence="5">PG1</strain>
    </source>
</reference>
<dbReference type="Gene3D" id="1.10.10.60">
    <property type="entry name" value="Homeodomain-like"/>
    <property type="match status" value="1"/>
</dbReference>
<dbReference type="InterPro" id="IPR050624">
    <property type="entry name" value="HTH-type_Tx_Regulator"/>
</dbReference>
<feature type="DNA-binding region" description="H-T-H motif" evidence="2">
    <location>
        <begin position="40"/>
        <end position="59"/>
    </location>
</feature>
<dbReference type="GO" id="GO:0003677">
    <property type="term" value="F:DNA binding"/>
    <property type="evidence" value="ECO:0007669"/>
    <property type="project" value="UniProtKB-UniRule"/>
</dbReference>
<protein>
    <submittedName>
        <fullName evidence="4">Transcriptional regulator, TetR family</fullName>
    </submittedName>
</protein>
<dbReference type="InterPro" id="IPR001647">
    <property type="entry name" value="HTH_TetR"/>
</dbReference>
<dbReference type="PANTHER" id="PTHR43479">
    <property type="entry name" value="ACREF/ENVCD OPERON REPRESSOR-RELATED"/>
    <property type="match status" value="1"/>
</dbReference>
<dbReference type="HOGENOM" id="CLU_069356_2_2_4"/>
<feature type="domain" description="HTH tetR-type" evidence="3">
    <location>
        <begin position="17"/>
        <end position="77"/>
    </location>
</feature>
<dbReference type="Gene3D" id="1.10.357.10">
    <property type="entry name" value="Tetracycline Repressor, domain 2"/>
    <property type="match status" value="1"/>
</dbReference>
<evidence type="ECO:0000256" key="1">
    <source>
        <dbReference type="ARBA" id="ARBA00023125"/>
    </source>
</evidence>
<name>A0A0B6SB14_BURPL</name>
<evidence type="ECO:0000313" key="4">
    <source>
        <dbReference type="EMBL" id="AJK49436.1"/>
    </source>
</evidence>
<dbReference type="Proteomes" id="UP000031838">
    <property type="component" value="Chromosome 2"/>
</dbReference>
<dbReference type="Pfam" id="PF00440">
    <property type="entry name" value="TetR_N"/>
    <property type="match status" value="1"/>
</dbReference>
<dbReference type="SUPFAM" id="SSF46689">
    <property type="entry name" value="Homeodomain-like"/>
    <property type="match status" value="1"/>
</dbReference>
<proteinExistence type="predicted"/>
<organism evidence="4 5">
    <name type="scientific">Burkholderia plantarii</name>
    <dbReference type="NCBI Taxonomy" id="41899"/>
    <lineage>
        <taxon>Bacteria</taxon>
        <taxon>Pseudomonadati</taxon>
        <taxon>Pseudomonadota</taxon>
        <taxon>Betaproteobacteria</taxon>
        <taxon>Burkholderiales</taxon>
        <taxon>Burkholderiaceae</taxon>
        <taxon>Burkholderia</taxon>
    </lineage>
</organism>